<dbReference type="PANTHER" id="PTHR48111:SF1">
    <property type="entry name" value="TWO-COMPONENT RESPONSE REGULATOR ORR33"/>
    <property type="match status" value="1"/>
</dbReference>
<dbReference type="Gene3D" id="3.40.50.2300">
    <property type="match status" value="1"/>
</dbReference>
<evidence type="ECO:0000256" key="3">
    <source>
        <dbReference type="ARBA" id="ARBA00023015"/>
    </source>
</evidence>
<keyword evidence="9" id="KW-1185">Reference proteome</keyword>
<name>A0ABQ1PCG1_9BACI</name>
<gene>
    <name evidence="8" type="ORF">GCM10007216_26520</name>
</gene>
<evidence type="ECO:0000313" key="9">
    <source>
        <dbReference type="Proteomes" id="UP000619534"/>
    </source>
</evidence>
<keyword evidence="2" id="KW-0902">Two-component regulatory system</keyword>
<keyword evidence="3" id="KW-0805">Transcription regulation</keyword>
<keyword evidence="1 6" id="KW-0597">Phosphoprotein</keyword>
<dbReference type="InterPro" id="IPR011006">
    <property type="entry name" value="CheY-like_superfamily"/>
</dbReference>
<evidence type="ECO:0000256" key="2">
    <source>
        <dbReference type="ARBA" id="ARBA00023012"/>
    </source>
</evidence>
<dbReference type="Proteomes" id="UP000619534">
    <property type="component" value="Unassembled WGS sequence"/>
</dbReference>
<reference evidence="9" key="1">
    <citation type="journal article" date="2019" name="Int. J. Syst. Evol. Microbiol.">
        <title>The Global Catalogue of Microorganisms (GCM) 10K type strain sequencing project: providing services to taxonomists for standard genome sequencing and annotation.</title>
        <authorList>
            <consortium name="The Broad Institute Genomics Platform"/>
            <consortium name="The Broad Institute Genome Sequencing Center for Infectious Disease"/>
            <person name="Wu L."/>
            <person name="Ma J."/>
        </authorList>
    </citation>
    <scope>NUCLEOTIDE SEQUENCE [LARGE SCALE GENOMIC DNA]</scope>
    <source>
        <strain evidence="9">CCM 7282</strain>
    </source>
</reference>
<evidence type="ECO:0000256" key="5">
    <source>
        <dbReference type="ARBA" id="ARBA00023163"/>
    </source>
</evidence>
<dbReference type="InterPro" id="IPR001789">
    <property type="entry name" value="Sig_transdc_resp-reg_receiver"/>
</dbReference>
<dbReference type="SUPFAM" id="SSF52172">
    <property type="entry name" value="CheY-like"/>
    <property type="match status" value="1"/>
</dbReference>
<dbReference type="Pfam" id="PF00072">
    <property type="entry name" value="Response_reg"/>
    <property type="match status" value="1"/>
</dbReference>
<evidence type="ECO:0000256" key="6">
    <source>
        <dbReference type="PROSITE-ProRule" id="PRU00169"/>
    </source>
</evidence>
<dbReference type="PROSITE" id="PS50110">
    <property type="entry name" value="RESPONSE_REGULATORY"/>
    <property type="match status" value="1"/>
</dbReference>
<proteinExistence type="predicted"/>
<keyword evidence="5" id="KW-0804">Transcription</keyword>
<comment type="caution">
    <text evidence="8">The sequence shown here is derived from an EMBL/GenBank/DDBJ whole genome shotgun (WGS) entry which is preliminary data.</text>
</comment>
<dbReference type="EMBL" id="BMCJ01000005">
    <property type="protein sequence ID" value="GGC94493.1"/>
    <property type="molecule type" value="Genomic_DNA"/>
</dbReference>
<dbReference type="SMART" id="SM00448">
    <property type="entry name" value="REC"/>
    <property type="match status" value="1"/>
</dbReference>
<dbReference type="InterPro" id="IPR039420">
    <property type="entry name" value="WalR-like"/>
</dbReference>
<keyword evidence="4" id="KW-0238">DNA-binding</keyword>
<dbReference type="RefSeq" id="WP_062443745.1">
    <property type="nucleotide sequence ID" value="NZ_BMCJ01000005.1"/>
</dbReference>
<evidence type="ECO:0000313" key="8">
    <source>
        <dbReference type="EMBL" id="GGC94493.1"/>
    </source>
</evidence>
<evidence type="ECO:0000256" key="1">
    <source>
        <dbReference type="ARBA" id="ARBA00022553"/>
    </source>
</evidence>
<feature type="domain" description="Response regulatory" evidence="7">
    <location>
        <begin position="8"/>
        <end position="115"/>
    </location>
</feature>
<feature type="modified residue" description="4-aspartylphosphate" evidence="6">
    <location>
        <position position="57"/>
    </location>
</feature>
<accession>A0ABQ1PCG1</accession>
<organism evidence="8 9">
    <name type="scientific">Thalassobacillus devorans</name>
    <dbReference type="NCBI Taxonomy" id="279813"/>
    <lineage>
        <taxon>Bacteria</taxon>
        <taxon>Bacillati</taxon>
        <taxon>Bacillota</taxon>
        <taxon>Bacilli</taxon>
        <taxon>Bacillales</taxon>
        <taxon>Bacillaceae</taxon>
        <taxon>Thalassobacillus</taxon>
    </lineage>
</organism>
<dbReference type="PANTHER" id="PTHR48111">
    <property type="entry name" value="REGULATOR OF RPOS"/>
    <property type="match status" value="1"/>
</dbReference>
<sequence length="115" mass="13002">MVVEINEKILVVEDDPMIMNLVTIYLEKAGYDVVNVEDGEKAKDMYFTHAPCLIILDLMLPKVSGEAFCRWVRKQDAREVSIIMLSAKARTEDKIAGLKMGADKYKNKMSIFGSL</sequence>
<evidence type="ECO:0000256" key="4">
    <source>
        <dbReference type="ARBA" id="ARBA00023125"/>
    </source>
</evidence>
<protein>
    <recommendedName>
        <fullName evidence="7">Response regulatory domain-containing protein</fullName>
    </recommendedName>
</protein>
<dbReference type="CDD" id="cd17574">
    <property type="entry name" value="REC_OmpR"/>
    <property type="match status" value="1"/>
</dbReference>
<evidence type="ECO:0000259" key="7">
    <source>
        <dbReference type="PROSITE" id="PS50110"/>
    </source>
</evidence>